<evidence type="ECO:0000313" key="2">
    <source>
        <dbReference type="EMBL" id="TNN53085.1"/>
    </source>
</evidence>
<organism evidence="2 3">
    <name type="scientific">Liparis tanakae</name>
    <name type="common">Tanaka's snailfish</name>
    <dbReference type="NCBI Taxonomy" id="230148"/>
    <lineage>
        <taxon>Eukaryota</taxon>
        <taxon>Metazoa</taxon>
        <taxon>Chordata</taxon>
        <taxon>Craniata</taxon>
        <taxon>Vertebrata</taxon>
        <taxon>Euteleostomi</taxon>
        <taxon>Actinopterygii</taxon>
        <taxon>Neopterygii</taxon>
        <taxon>Teleostei</taxon>
        <taxon>Neoteleostei</taxon>
        <taxon>Acanthomorphata</taxon>
        <taxon>Eupercaria</taxon>
        <taxon>Perciformes</taxon>
        <taxon>Cottioidei</taxon>
        <taxon>Cottales</taxon>
        <taxon>Liparidae</taxon>
        <taxon>Liparis</taxon>
    </lineage>
</organism>
<name>A0A4Z2GIL9_9TELE</name>
<sequence length="76" mass="8595">MTLLTHYLGCVLIKDTDDTEGKAAHRALRCSAGFLHDDGRPTNRPRTVHHIYEEERRDMSTDTAMNPSQPTSINPM</sequence>
<dbReference type="Proteomes" id="UP000314294">
    <property type="component" value="Unassembled WGS sequence"/>
</dbReference>
<keyword evidence="3" id="KW-1185">Reference proteome</keyword>
<gene>
    <name evidence="2" type="ORF">EYF80_036720</name>
</gene>
<feature type="region of interest" description="Disordered" evidence="1">
    <location>
        <begin position="55"/>
        <end position="76"/>
    </location>
</feature>
<reference evidence="2 3" key="1">
    <citation type="submission" date="2019-03" db="EMBL/GenBank/DDBJ databases">
        <title>First draft genome of Liparis tanakae, snailfish: a comprehensive survey of snailfish specific genes.</title>
        <authorList>
            <person name="Kim W."/>
            <person name="Song I."/>
            <person name="Jeong J.-H."/>
            <person name="Kim D."/>
            <person name="Kim S."/>
            <person name="Ryu S."/>
            <person name="Song J.Y."/>
            <person name="Lee S.K."/>
        </authorList>
    </citation>
    <scope>NUCLEOTIDE SEQUENCE [LARGE SCALE GENOMIC DNA]</scope>
    <source>
        <tissue evidence="2">Muscle</tissue>
    </source>
</reference>
<dbReference type="EMBL" id="SRLO01000527">
    <property type="protein sequence ID" value="TNN53085.1"/>
    <property type="molecule type" value="Genomic_DNA"/>
</dbReference>
<proteinExistence type="predicted"/>
<evidence type="ECO:0000256" key="1">
    <source>
        <dbReference type="SAM" id="MobiDB-lite"/>
    </source>
</evidence>
<accession>A0A4Z2GIL9</accession>
<evidence type="ECO:0000313" key="3">
    <source>
        <dbReference type="Proteomes" id="UP000314294"/>
    </source>
</evidence>
<feature type="compositionally biased region" description="Polar residues" evidence="1">
    <location>
        <begin position="61"/>
        <end position="76"/>
    </location>
</feature>
<comment type="caution">
    <text evidence="2">The sequence shown here is derived from an EMBL/GenBank/DDBJ whole genome shotgun (WGS) entry which is preliminary data.</text>
</comment>
<dbReference type="AlphaFoldDB" id="A0A4Z2GIL9"/>
<protein>
    <submittedName>
        <fullName evidence="2">Uncharacterized protein</fullName>
    </submittedName>
</protein>